<dbReference type="AlphaFoldDB" id="A0A482ITV0"/>
<protein>
    <submittedName>
        <fullName evidence="1">Uncharacterized protein</fullName>
    </submittedName>
</protein>
<dbReference type="EMBL" id="CP037900">
    <property type="protein sequence ID" value="QBP10454.1"/>
    <property type="molecule type" value="Genomic_DNA"/>
</dbReference>
<gene>
    <name evidence="1" type="ORF">DDF84_012180</name>
</gene>
<evidence type="ECO:0000313" key="2">
    <source>
        <dbReference type="Proteomes" id="UP000253772"/>
    </source>
</evidence>
<dbReference type="RefSeq" id="WP_111734083.1">
    <property type="nucleotide sequence ID" value="NZ_CP037900.1"/>
</dbReference>
<proteinExistence type="predicted"/>
<reference evidence="1 2" key="1">
    <citation type="submission" date="2019-03" db="EMBL/GenBank/DDBJ databases">
        <title>Comparative insights into the high quality Complete genome sequence of highly metal resistant Cupriavidus metallidurans strain BS1 isolated from a gold-copper mine.</title>
        <authorList>
            <person name="Mazhar H.S."/>
            <person name="Rensing C."/>
        </authorList>
    </citation>
    <scope>NUCLEOTIDE SEQUENCE [LARGE SCALE GENOMIC DNA]</scope>
    <source>
        <strain evidence="1 2">BS1</strain>
    </source>
</reference>
<organism evidence="1 2">
    <name type="scientific">Cupriavidus metallidurans</name>
    <dbReference type="NCBI Taxonomy" id="119219"/>
    <lineage>
        <taxon>Bacteria</taxon>
        <taxon>Pseudomonadati</taxon>
        <taxon>Pseudomonadota</taxon>
        <taxon>Betaproteobacteria</taxon>
        <taxon>Burkholderiales</taxon>
        <taxon>Burkholderiaceae</taxon>
        <taxon>Cupriavidus</taxon>
    </lineage>
</organism>
<dbReference type="Proteomes" id="UP000253772">
    <property type="component" value="Chromosome c1"/>
</dbReference>
<name>A0A482ITV0_9BURK</name>
<sequence>MDDLAKPYSFITDEAFDMAAARALAPRHVLKMMKMLDTVRDVAAGTSLLLRMVINADIMDNSDGPKPQLSHTDLSRLQTLCQASQNMLEERVTMLMDDINEAATLKVKQ</sequence>
<evidence type="ECO:0000313" key="1">
    <source>
        <dbReference type="EMBL" id="QBP10454.1"/>
    </source>
</evidence>
<accession>A0A482ITV0</accession>